<dbReference type="Pfam" id="PF10294">
    <property type="entry name" value="Methyltransf_16"/>
    <property type="match status" value="1"/>
</dbReference>
<proteinExistence type="predicted"/>
<gene>
    <name evidence="1" type="ORF">TrRE_jg10452</name>
</gene>
<dbReference type="OrthoDB" id="189234at2759"/>
<dbReference type="PANTHER" id="PTHR14614">
    <property type="entry name" value="HEPATOCELLULAR CARCINOMA-ASSOCIATED ANTIGEN"/>
    <property type="match status" value="1"/>
</dbReference>
<evidence type="ECO:0000313" key="2">
    <source>
        <dbReference type="Proteomes" id="UP001165082"/>
    </source>
</evidence>
<dbReference type="Proteomes" id="UP001165082">
    <property type="component" value="Unassembled WGS sequence"/>
</dbReference>
<dbReference type="InterPro" id="IPR019410">
    <property type="entry name" value="Methyltransf_16"/>
</dbReference>
<reference evidence="1" key="1">
    <citation type="submission" date="2022-07" db="EMBL/GenBank/DDBJ databases">
        <title>Genome analysis of Parmales, a sister group of diatoms, reveals the evolutionary specialization of diatoms from phago-mixotrophs to photoautotrophs.</title>
        <authorList>
            <person name="Ban H."/>
            <person name="Sato S."/>
            <person name="Yoshikawa S."/>
            <person name="Kazumasa Y."/>
            <person name="Nakamura Y."/>
            <person name="Ichinomiya M."/>
            <person name="Saitoh K."/>
            <person name="Sato N."/>
            <person name="Blanc-Mathieu R."/>
            <person name="Endo H."/>
            <person name="Kuwata A."/>
            <person name="Ogata H."/>
        </authorList>
    </citation>
    <scope>NUCLEOTIDE SEQUENCE</scope>
</reference>
<sequence length="197" mass="22089">MANKLTLNEDWTAGIGGGLWSTGVAMAKYFERPEVVERLRGKRCLELGSGNAYLGAVLASIVEDCSVTVTDTEEHLELMRKTVDENKKFIVNCDKRMKVEKLLWGEKGGGGGEKYDFVFGTDVAYRDYLHTPLIDALTAHMGKDSTALIGVCMHDTSVKFFEQLEKRGFVYERLRDCVIDEKFRGAIFGLFAIEKKT</sequence>
<dbReference type="SUPFAM" id="SSF53335">
    <property type="entry name" value="S-adenosyl-L-methionine-dependent methyltransferases"/>
    <property type="match status" value="1"/>
</dbReference>
<dbReference type="EMBL" id="BRXZ01003176">
    <property type="protein sequence ID" value="GMH49101.1"/>
    <property type="molecule type" value="Genomic_DNA"/>
</dbReference>
<accession>A0A9W6ZBA4</accession>
<dbReference type="Gene3D" id="3.40.50.150">
    <property type="entry name" value="Vaccinia Virus protein VP39"/>
    <property type="match status" value="1"/>
</dbReference>
<organism evidence="1 2">
    <name type="scientific">Triparma retinervis</name>
    <dbReference type="NCBI Taxonomy" id="2557542"/>
    <lineage>
        <taxon>Eukaryota</taxon>
        <taxon>Sar</taxon>
        <taxon>Stramenopiles</taxon>
        <taxon>Ochrophyta</taxon>
        <taxon>Bolidophyceae</taxon>
        <taxon>Parmales</taxon>
        <taxon>Triparmaceae</taxon>
        <taxon>Triparma</taxon>
    </lineage>
</organism>
<comment type="caution">
    <text evidence="1">The sequence shown here is derived from an EMBL/GenBank/DDBJ whole genome shotgun (WGS) entry which is preliminary data.</text>
</comment>
<dbReference type="AlphaFoldDB" id="A0A9W6ZBA4"/>
<dbReference type="InterPro" id="IPR029063">
    <property type="entry name" value="SAM-dependent_MTases_sf"/>
</dbReference>
<evidence type="ECO:0000313" key="1">
    <source>
        <dbReference type="EMBL" id="GMH49101.1"/>
    </source>
</evidence>
<protein>
    <submittedName>
        <fullName evidence="1">Uncharacterized protein</fullName>
    </submittedName>
</protein>
<name>A0A9W6ZBA4_9STRA</name>
<keyword evidence="2" id="KW-1185">Reference proteome</keyword>